<comment type="caution">
    <text evidence="2">The sequence shown here is derived from an EMBL/GenBank/DDBJ whole genome shotgun (WGS) entry which is preliminary data.</text>
</comment>
<organism evidence="2 3">
    <name type="scientific">Ensete ventricosum</name>
    <name type="common">Abyssinian banana</name>
    <name type="synonym">Musa ensete</name>
    <dbReference type="NCBI Taxonomy" id="4639"/>
    <lineage>
        <taxon>Eukaryota</taxon>
        <taxon>Viridiplantae</taxon>
        <taxon>Streptophyta</taxon>
        <taxon>Embryophyta</taxon>
        <taxon>Tracheophyta</taxon>
        <taxon>Spermatophyta</taxon>
        <taxon>Magnoliopsida</taxon>
        <taxon>Liliopsida</taxon>
        <taxon>Zingiberales</taxon>
        <taxon>Musaceae</taxon>
        <taxon>Ensete</taxon>
    </lineage>
</organism>
<evidence type="ECO:0000313" key="3">
    <source>
        <dbReference type="Proteomes" id="UP000287651"/>
    </source>
</evidence>
<name>A0A426ZNU6_ENSVE</name>
<dbReference type="Proteomes" id="UP000287651">
    <property type="component" value="Unassembled WGS sequence"/>
</dbReference>
<dbReference type="AlphaFoldDB" id="A0A426ZNU6"/>
<protein>
    <submittedName>
        <fullName evidence="2">Uncharacterized protein</fullName>
    </submittedName>
</protein>
<gene>
    <name evidence="2" type="ORF">B296_00011314</name>
</gene>
<evidence type="ECO:0000313" key="2">
    <source>
        <dbReference type="EMBL" id="RRT65669.1"/>
    </source>
</evidence>
<accession>A0A426ZNU6</accession>
<proteinExistence type="predicted"/>
<reference evidence="2 3" key="1">
    <citation type="journal article" date="2014" name="Agronomy (Basel)">
        <title>A Draft Genome Sequence for Ensete ventricosum, the Drought-Tolerant Tree Against Hunger.</title>
        <authorList>
            <person name="Harrison J."/>
            <person name="Moore K.A."/>
            <person name="Paszkiewicz K."/>
            <person name="Jones T."/>
            <person name="Grant M."/>
            <person name="Ambacheew D."/>
            <person name="Muzemil S."/>
            <person name="Studholme D.J."/>
        </authorList>
    </citation>
    <scope>NUCLEOTIDE SEQUENCE [LARGE SCALE GENOMIC DNA]</scope>
</reference>
<sequence>MSRVTSDLNLASCYELYHRKSSVCAGEMLLGYFNSICSKNGCEVARDELYLGGRHLLAWGTYPLELCRRRGFRFSTHEDDDDDDDDQHAPSHLCRTKAGDMSQSLDPVVLIG</sequence>
<evidence type="ECO:0000256" key="1">
    <source>
        <dbReference type="SAM" id="MobiDB-lite"/>
    </source>
</evidence>
<feature type="region of interest" description="Disordered" evidence="1">
    <location>
        <begin position="77"/>
        <end position="106"/>
    </location>
</feature>
<dbReference type="EMBL" id="AMZH03005735">
    <property type="protein sequence ID" value="RRT65669.1"/>
    <property type="molecule type" value="Genomic_DNA"/>
</dbReference>